<proteinExistence type="predicted"/>
<dbReference type="Proteomes" id="UP000024547">
    <property type="component" value="Unassembled WGS sequence"/>
</dbReference>
<dbReference type="Gene3D" id="3.90.1200.10">
    <property type="match status" value="1"/>
</dbReference>
<dbReference type="eggNOG" id="COG3178">
    <property type="taxonomic scope" value="Bacteria"/>
</dbReference>
<keyword evidence="3" id="KW-1185">Reference proteome</keyword>
<dbReference type="InterPro" id="IPR011009">
    <property type="entry name" value="Kinase-like_dom_sf"/>
</dbReference>
<dbReference type="SUPFAM" id="SSF56112">
    <property type="entry name" value="Protein kinase-like (PK-like)"/>
    <property type="match status" value="1"/>
</dbReference>
<dbReference type="PATRIC" id="fig|1280948.3.peg.705"/>
<dbReference type="AlphaFoldDB" id="A0A059EAJ0"/>
<dbReference type="PANTHER" id="PTHR23020">
    <property type="entry name" value="UNCHARACTERIZED NUCLEAR HORMONE RECEPTOR-RELATED"/>
    <property type="match status" value="1"/>
</dbReference>
<sequence>MIETPHPLPLSLAEVTPSWLTTALSHTFPGIRIEAAHQSDTRSGTASSARFELLYGTRAGHMSLPDSVYVKGGFDSIMRNRVWAALIQEAQFYRDFAGDAPVALPRAYYCGYDSAARQGIVILEDLFARQVRFGHATDDTTVDTLAAVVEGLAKLHAHFWDDPRLASVSSWKDPQRTFFRYLCRPSHWADVLERSYGATLLGILPSREMALAGLERMWAMDDSAARTLVHGDCHCGNLFYESNGVPGFLDWQCVFPGAPAHDLAELIVTSLEPERRRTAERDLIQLYCDILKSEGVADRPSVDELFHSYRCNNMHNLIGSVLNPYDMQTEEVTTISATRALAAAQELDTLKALGLD</sequence>
<dbReference type="OrthoDB" id="3806873at2"/>
<dbReference type="STRING" id="1280948.HY36_12355"/>
<protein>
    <recommendedName>
        <fullName evidence="1">CHK kinase-like domain-containing protein</fullName>
    </recommendedName>
</protein>
<feature type="domain" description="CHK kinase-like" evidence="1">
    <location>
        <begin position="121"/>
        <end position="297"/>
    </location>
</feature>
<evidence type="ECO:0000259" key="1">
    <source>
        <dbReference type="SMART" id="SM00587"/>
    </source>
</evidence>
<organism evidence="2 3">
    <name type="scientific">Hyphomonas atlantica</name>
    <dbReference type="NCBI Taxonomy" id="1280948"/>
    <lineage>
        <taxon>Bacteria</taxon>
        <taxon>Pseudomonadati</taxon>
        <taxon>Pseudomonadota</taxon>
        <taxon>Alphaproteobacteria</taxon>
        <taxon>Hyphomonadales</taxon>
        <taxon>Hyphomonadaceae</taxon>
        <taxon>Hyphomonas</taxon>
    </lineage>
</organism>
<accession>A0A059EAJ0</accession>
<dbReference type="Pfam" id="PF01636">
    <property type="entry name" value="APH"/>
    <property type="match status" value="1"/>
</dbReference>
<dbReference type="InterPro" id="IPR015897">
    <property type="entry name" value="CHK_kinase-like"/>
</dbReference>
<evidence type="ECO:0000313" key="3">
    <source>
        <dbReference type="Proteomes" id="UP000024547"/>
    </source>
</evidence>
<dbReference type="RefSeq" id="WP_035548514.1">
    <property type="nucleotide sequence ID" value="NZ_AWFH01000002.1"/>
</dbReference>
<name>A0A059EAJ0_9PROT</name>
<dbReference type="PANTHER" id="PTHR23020:SF41">
    <property type="entry name" value="AMINOGLYCOSIDE PHOSPHOTRANSFERASE DOMAIN-CONTAINING PROTEIN"/>
    <property type="match status" value="1"/>
</dbReference>
<dbReference type="InterPro" id="IPR052961">
    <property type="entry name" value="Oxido-Kinase-like_Enzymes"/>
</dbReference>
<gene>
    <name evidence="2" type="ORF">HY36_12355</name>
</gene>
<dbReference type="InterPro" id="IPR002575">
    <property type="entry name" value="Aminoglycoside_PTrfase"/>
</dbReference>
<dbReference type="SMART" id="SM00587">
    <property type="entry name" value="CHK"/>
    <property type="match status" value="1"/>
</dbReference>
<dbReference type="EMBL" id="AWFH01000002">
    <property type="protein sequence ID" value="KCZ64630.1"/>
    <property type="molecule type" value="Genomic_DNA"/>
</dbReference>
<reference evidence="2 3" key="1">
    <citation type="journal article" date="2014" name="Antonie Van Leeuwenhoek">
        <title>Hyphomonas beringensis sp. nov. and Hyphomonas chukchiensis sp. nov., isolated from surface seawater of the Bering Sea and Chukchi Sea.</title>
        <authorList>
            <person name="Li C."/>
            <person name="Lai Q."/>
            <person name="Li G."/>
            <person name="Dong C."/>
            <person name="Wang J."/>
            <person name="Liao Y."/>
            <person name="Shao Z."/>
        </authorList>
    </citation>
    <scope>NUCLEOTIDE SEQUENCE [LARGE SCALE GENOMIC DNA]</scope>
    <source>
        <strain evidence="2 3">22II1-22F38</strain>
    </source>
</reference>
<evidence type="ECO:0000313" key="2">
    <source>
        <dbReference type="EMBL" id="KCZ64630.1"/>
    </source>
</evidence>
<comment type="caution">
    <text evidence="2">The sequence shown here is derived from an EMBL/GenBank/DDBJ whole genome shotgun (WGS) entry which is preliminary data.</text>
</comment>